<feature type="domain" description="Metallo-beta-lactamase" evidence="5">
    <location>
        <begin position="28"/>
        <end position="191"/>
    </location>
</feature>
<keyword evidence="3" id="KW-0378">Hydrolase</keyword>
<keyword evidence="2" id="KW-0479">Metal-binding</keyword>
<organism evidence="6 7">
    <name type="scientific">Ruminiclostridium cellulolyticum (strain ATCC 35319 / DSM 5812 / JCM 6584 / H10)</name>
    <name type="common">Clostridium cellulolyticum</name>
    <dbReference type="NCBI Taxonomy" id="394503"/>
    <lineage>
        <taxon>Bacteria</taxon>
        <taxon>Bacillati</taxon>
        <taxon>Bacillota</taxon>
        <taxon>Clostridia</taxon>
        <taxon>Eubacteriales</taxon>
        <taxon>Oscillospiraceae</taxon>
        <taxon>Ruminiclostridium</taxon>
    </lineage>
</organism>
<sequence>MNTNDPLMGKRKALYEIYMLNTKFINMVNNVYIIIDSQTRHTAVVDPAWNIGLIKDTLNKLQAEVKVILLTHSHYDHTNLVNSMLKIYPAKVYMSKTEVDYYNYKCNSLVPVQDGEVIKLGYTDIKCILTPGHTMGGMCFFVDGSLFTGDTIFMEGCGICSNLGGDAGDMFHSINRIKAEVSHDTKMYSGHTIDRQPGCTLGDLIKNNIYFSIDKKELFVQFRQRENQKRTYNFR</sequence>
<dbReference type="EMBL" id="CP001348">
    <property type="protein sequence ID" value="ACL75224.1"/>
    <property type="molecule type" value="Genomic_DNA"/>
</dbReference>
<dbReference type="HOGENOM" id="CLU_030571_5_3_9"/>
<dbReference type="RefSeq" id="WP_015924384.1">
    <property type="nucleotide sequence ID" value="NC_011898.1"/>
</dbReference>
<proteinExistence type="predicted"/>
<accession>B8I8J1</accession>
<keyword evidence="7" id="KW-1185">Reference proteome</keyword>
<comment type="cofactor">
    <cofactor evidence="1">
        <name>Zn(2+)</name>
        <dbReference type="ChEBI" id="CHEBI:29105"/>
    </cofactor>
</comment>
<evidence type="ECO:0000256" key="2">
    <source>
        <dbReference type="ARBA" id="ARBA00022723"/>
    </source>
</evidence>
<evidence type="ECO:0000256" key="1">
    <source>
        <dbReference type="ARBA" id="ARBA00001947"/>
    </source>
</evidence>
<dbReference type="InterPro" id="IPR051453">
    <property type="entry name" value="MBL_Glyoxalase_II"/>
</dbReference>
<dbReference type="InterPro" id="IPR036866">
    <property type="entry name" value="RibonucZ/Hydroxyglut_hydro"/>
</dbReference>
<dbReference type="eggNOG" id="COG0491">
    <property type="taxonomic scope" value="Bacteria"/>
</dbReference>
<dbReference type="Gene3D" id="3.60.15.10">
    <property type="entry name" value="Ribonuclease Z/Hydroxyacylglutathione hydrolase-like"/>
    <property type="match status" value="1"/>
</dbReference>
<evidence type="ECO:0000313" key="7">
    <source>
        <dbReference type="Proteomes" id="UP000001349"/>
    </source>
</evidence>
<dbReference type="Pfam" id="PF00753">
    <property type="entry name" value="Lactamase_B"/>
    <property type="match status" value="1"/>
</dbReference>
<keyword evidence="4" id="KW-0862">Zinc</keyword>
<reference evidence="6 7" key="1">
    <citation type="submission" date="2009-01" db="EMBL/GenBank/DDBJ databases">
        <title>Complete sequence of Clostridium cellulolyticum H10.</title>
        <authorList>
            <consortium name="US DOE Joint Genome Institute"/>
            <person name="Lucas S."/>
            <person name="Copeland A."/>
            <person name="Lapidus A."/>
            <person name="Glavina del Rio T."/>
            <person name="Dalin E."/>
            <person name="Tice H."/>
            <person name="Bruce D."/>
            <person name="Goodwin L."/>
            <person name="Pitluck S."/>
            <person name="Chertkov O."/>
            <person name="Saunders E."/>
            <person name="Brettin T."/>
            <person name="Detter J.C."/>
            <person name="Han C."/>
            <person name="Larimer F."/>
            <person name="Land M."/>
            <person name="Hauser L."/>
            <person name="Kyrpides N."/>
            <person name="Ivanova N."/>
            <person name="Zhou J."/>
            <person name="Richardson P."/>
        </authorList>
    </citation>
    <scope>NUCLEOTIDE SEQUENCE [LARGE SCALE GENOMIC DNA]</scope>
    <source>
        <strain evidence="7">ATCC 35319 / DSM 5812 / JCM 6584 / H10</strain>
    </source>
</reference>
<dbReference type="GO" id="GO:0016787">
    <property type="term" value="F:hydrolase activity"/>
    <property type="evidence" value="ECO:0007669"/>
    <property type="project" value="UniProtKB-KW"/>
</dbReference>
<dbReference type="PANTHER" id="PTHR46233">
    <property type="entry name" value="HYDROXYACYLGLUTATHIONE HYDROLASE GLOC"/>
    <property type="match status" value="1"/>
</dbReference>
<dbReference type="STRING" id="394503.Ccel_0851"/>
<gene>
    <name evidence="6" type="ordered locus">Ccel_0851</name>
</gene>
<dbReference type="SMART" id="SM00849">
    <property type="entry name" value="Lactamase_B"/>
    <property type="match status" value="1"/>
</dbReference>
<dbReference type="SUPFAM" id="SSF56281">
    <property type="entry name" value="Metallo-hydrolase/oxidoreductase"/>
    <property type="match status" value="1"/>
</dbReference>
<dbReference type="Proteomes" id="UP000001349">
    <property type="component" value="Chromosome"/>
</dbReference>
<dbReference type="CDD" id="cd16275">
    <property type="entry name" value="BaeB-like_MBL-fold"/>
    <property type="match status" value="1"/>
</dbReference>
<dbReference type="PANTHER" id="PTHR46233:SF3">
    <property type="entry name" value="HYDROXYACYLGLUTATHIONE HYDROLASE GLOC"/>
    <property type="match status" value="1"/>
</dbReference>
<evidence type="ECO:0000259" key="5">
    <source>
        <dbReference type="SMART" id="SM00849"/>
    </source>
</evidence>
<evidence type="ECO:0000313" key="6">
    <source>
        <dbReference type="EMBL" id="ACL75224.1"/>
    </source>
</evidence>
<evidence type="ECO:0000256" key="4">
    <source>
        <dbReference type="ARBA" id="ARBA00022833"/>
    </source>
</evidence>
<dbReference type="AlphaFoldDB" id="B8I8J1"/>
<evidence type="ECO:0000256" key="3">
    <source>
        <dbReference type="ARBA" id="ARBA00022801"/>
    </source>
</evidence>
<name>B8I8J1_RUMCH</name>
<protein>
    <submittedName>
        <fullName evidence="6">Beta-lactamase domain protein</fullName>
    </submittedName>
</protein>
<dbReference type="GO" id="GO:0046872">
    <property type="term" value="F:metal ion binding"/>
    <property type="evidence" value="ECO:0007669"/>
    <property type="project" value="UniProtKB-KW"/>
</dbReference>
<dbReference type="InterPro" id="IPR001279">
    <property type="entry name" value="Metallo-B-lactamas"/>
</dbReference>
<dbReference type="KEGG" id="cce:Ccel_0851"/>